<reference evidence="2" key="1">
    <citation type="submission" date="2023-06" db="EMBL/GenBank/DDBJ databases">
        <title>Genome-scale phylogeny and comparative genomics of the fungal order Sordariales.</title>
        <authorList>
            <consortium name="Lawrence Berkeley National Laboratory"/>
            <person name="Hensen N."/>
            <person name="Bonometti L."/>
            <person name="Westerberg I."/>
            <person name="Brannstrom I.O."/>
            <person name="Guillou S."/>
            <person name="Cros-Aarteil S."/>
            <person name="Calhoun S."/>
            <person name="Haridas S."/>
            <person name="Kuo A."/>
            <person name="Mondo S."/>
            <person name="Pangilinan J."/>
            <person name="Riley R."/>
            <person name="Labutti K."/>
            <person name="Andreopoulos B."/>
            <person name="Lipzen A."/>
            <person name="Chen C."/>
            <person name="Yanf M."/>
            <person name="Daum C."/>
            <person name="Ng V."/>
            <person name="Clum A."/>
            <person name="Steindorff A."/>
            <person name="Ohm R."/>
            <person name="Martin F."/>
            <person name="Silar P."/>
            <person name="Natvig D."/>
            <person name="Lalanne C."/>
            <person name="Gautier V."/>
            <person name="Ament-Velasquez S.L."/>
            <person name="Kruys A."/>
            <person name="Hutchinson M.I."/>
            <person name="Powell A.J."/>
            <person name="Barry K."/>
            <person name="Miller A.N."/>
            <person name="Grigoriev I.V."/>
            <person name="Debuchy R."/>
            <person name="Gladieux P."/>
            <person name="Thoren M.H."/>
            <person name="Johannesson H."/>
        </authorList>
    </citation>
    <scope>NUCLEOTIDE SEQUENCE</scope>
    <source>
        <strain evidence="2">8032-3</strain>
    </source>
</reference>
<evidence type="ECO:0000313" key="3">
    <source>
        <dbReference type="Proteomes" id="UP001244011"/>
    </source>
</evidence>
<dbReference type="GeneID" id="85305779"/>
<gene>
    <name evidence="2" type="ORF">QBC33DRAFT_201795</name>
</gene>
<dbReference type="Proteomes" id="UP001244011">
    <property type="component" value="Unassembled WGS sequence"/>
</dbReference>
<comment type="caution">
    <text evidence="2">The sequence shown here is derived from an EMBL/GenBank/DDBJ whole genome shotgun (WGS) entry which is preliminary data.</text>
</comment>
<feature type="compositionally biased region" description="Basic residues" evidence="1">
    <location>
        <begin position="254"/>
        <end position="266"/>
    </location>
</feature>
<keyword evidence="3" id="KW-1185">Reference proteome</keyword>
<evidence type="ECO:0000256" key="1">
    <source>
        <dbReference type="SAM" id="MobiDB-lite"/>
    </source>
</evidence>
<name>A0AAJ0FJB2_9PEZI</name>
<evidence type="ECO:0000313" key="2">
    <source>
        <dbReference type="EMBL" id="KAK1764219.1"/>
    </source>
</evidence>
<protein>
    <submittedName>
        <fullName evidence="2">Uncharacterized protein</fullName>
    </submittedName>
</protein>
<dbReference type="AlphaFoldDB" id="A0AAJ0FJB2"/>
<organism evidence="2 3">
    <name type="scientific">Phialemonium atrogriseum</name>
    <dbReference type="NCBI Taxonomy" id="1093897"/>
    <lineage>
        <taxon>Eukaryota</taxon>
        <taxon>Fungi</taxon>
        <taxon>Dikarya</taxon>
        <taxon>Ascomycota</taxon>
        <taxon>Pezizomycotina</taxon>
        <taxon>Sordariomycetes</taxon>
        <taxon>Sordariomycetidae</taxon>
        <taxon>Cephalothecales</taxon>
        <taxon>Cephalothecaceae</taxon>
        <taxon>Phialemonium</taxon>
    </lineage>
</organism>
<feature type="region of interest" description="Disordered" evidence="1">
    <location>
        <begin position="240"/>
        <end position="283"/>
    </location>
</feature>
<accession>A0AAJ0FJB2</accession>
<proteinExistence type="predicted"/>
<sequence>MRQFRAMGTTTSLSTAVPVLPLEITEEILSALVDVFDDDPAYQWTTLRQLSPHQKHRIERRFRDFWLRHVSLTLYYESTSDNTDFNFDGVSEKPGSPEMASFVFQGWRSIARPERNTPELLKRYWANYTSRNRNATIRLGEGVLNGGFAGGYILNDTYLSGLEIDDSGQTVRIRWKEAINELMREEMFLRRITPSLLDNFLQHYLLSDDQSNSQPASLKLQLRVLAMEVQAARRVEGLLHRLRKEDPSGNTKPHFGRKSARLHKQPVPHDYDDSQGDQRYSRRPHPDIFEVCSQEESMIPQLPIFQDWLDGGVEDEVMYDLLGEQFGWRCCQVHRRPDDVRFQQYLTHVWKAAWDFPRFSMLPWSVPSDWTAGETPSKQLDREFVAGHLRKTGYRWSVIH</sequence>
<dbReference type="EMBL" id="MU839021">
    <property type="protein sequence ID" value="KAK1764219.1"/>
    <property type="molecule type" value="Genomic_DNA"/>
</dbReference>
<dbReference type="RefSeq" id="XP_060280432.1">
    <property type="nucleotide sequence ID" value="XM_060422592.1"/>
</dbReference>